<reference evidence="8" key="1">
    <citation type="submission" date="2022-06" db="EMBL/GenBank/DDBJ databases">
        <title>Akkermansia biwalacus sp. nov., an anaerobic mucin-degrading bacterium isolated from human intestine.</title>
        <authorList>
            <person name="Kobayashi Y."/>
            <person name="Inoue S."/>
            <person name="Kawahara T."/>
            <person name="Kohda N."/>
        </authorList>
    </citation>
    <scope>NUCLEOTIDE SEQUENCE</scope>
    <source>
        <strain evidence="8">WON2089</strain>
    </source>
</reference>
<dbReference type="PANTHER" id="PTHR43663">
    <property type="entry name" value="CHROMATE TRANSPORT PROTEIN-RELATED"/>
    <property type="match status" value="1"/>
</dbReference>
<dbReference type="InterPro" id="IPR052518">
    <property type="entry name" value="CHR_Transporter"/>
</dbReference>
<name>A0ABM7ZFA8_9BACT</name>
<evidence type="ECO:0000256" key="4">
    <source>
        <dbReference type="ARBA" id="ARBA00022692"/>
    </source>
</evidence>
<proteinExistence type="inferred from homology"/>
<dbReference type="Proteomes" id="UP001062263">
    <property type="component" value="Chromosome"/>
</dbReference>
<dbReference type="RefSeq" id="WP_288161574.1">
    <property type="nucleotide sequence ID" value="NZ_AP025943.1"/>
</dbReference>
<organism evidence="8 9">
    <name type="scientific">Akkermansia biwaensis</name>
    <dbReference type="NCBI Taxonomy" id="2946555"/>
    <lineage>
        <taxon>Bacteria</taxon>
        <taxon>Pseudomonadati</taxon>
        <taxon>Verrucomicrobiota</taxon>
        <taxon>Verrucomicrobiia</taxon>
        <taxon>Verrucomicrobiales</taxon>
        <taxon>Akkermansiaceae</taxon>
        <taxon>Akkermansia</taxon>
    </lineage>
</organism>
<dbReference type="InterPro" id="IPR003370">
    <property type="entry name" value="Chromate_transpt"/>
</dbReference>
<evidence type="ECO:0000256" key="2">
    <source>
        <dbReference type="ARBA" id="ARBA00005262"/>
    </source>
</evidence>
<evidence type="ECO:0000313" key="9">
    <source>
        <dbReference type="Proteomes" id="UP001062263"/>
    </source>
</evidence>
<keyword evidence="6 7" id="KW-0472">Membrane</keyword>
<dbReference type="Pfam" id="PF02417">
    <property type="entry name" value="Chromate_transp"/>
    <property type="match status" value="1"/>
</dbReference>
<feature type="transmembrane region" description="Helical" evidence="7">
    <location>
        <begin position="77"/>
        <end position="99"/>
    </location>
</feature>
<protein>
    <submittedName>
        <fullName evidence="8">Chromate transporter</fullName>
    </submittedName>
</protein>
<accession>A0ABM7ZFA8</accession>
<feature type="transmembrane region" description="Helical" evidence="7">
    <location>
        <begin position="170"/>
        <end position="186"/>
    </location>
</feature>
<comment type="similarity">
    <text evidence="2">Belongs to the chromate ion transporter (CHR) (TC 2.A.51) family.</text>
</comment>
<dbReference type="PANTHER" id="PTHR43663:SF1">
    <property type="entry name" value="CHROMATE TRANSPORTER"/>
    <property type="match status" value="1"/>
</dbReference>
<sequence>MQMLWQLFSAFLQIGAFSIGGGYAVIPMIRDQVVIHHGWITQKVFTDIITISQMTPGPLAINTSTFVGLQIAGIPGAMTATLGCVLPGVAAALLLHLFFQRHRRSLYISGVLEGLKAASVGLIMSAGGTILMLTFCGTFDWQSVERVDIPSFILFGAALFALRKWRVNPILLMTLTGAAGYLVYGLR</sequence>
<evidence type="ECO:0000256" key="6">
    <source>
        <dbReference type="ARBA" id="ARBA00023136"/>
    </source>
</evidence>
<keyword evidence="3" id="KW-1003">Cell membrane</keyword>
<evidence type="ECO:0000313" key="8">
    <source>
        <dbReference type="EMBL" id="BDL43449.1"/>
    </source>
</evidence>
<keyword evidence="9" id="KW-1185">Reference proteome</keyword>
<keyword evidence="5 7" id="KW-1133">Transmembrane helix</keyword>
<comment type="subcellular location">
    <subcellularLocation>
        <location evidence="1">Cell membrane</location>
        <topology evidence="1">Multi-pass membrane protein</topology>
    </subcellularLocation>
</comment>
<feature type="transmembrane region" description="Helical" evidence="7">
    <location>
        <begin position="120"/>
        <end position="141"/>
    </location>
</feature>
<evidence type="ECO:0000256" key="5">
    <source>
        <dbReference type="ARBA" id="ARBA00022989"/>
    </source>
</evidence>
<evidence type="ECO:0000256" key="3">
    <source>
        <dbReference type="ARBA" id="ARBA00022475"/>
    </source>
</evidence>
<keyword evidence="4 7" id="KW-0812">Transmembrane</keyword>
<evidence type="ECO:0000256" key="1">
    <source>
        <dbReference type="ARBA" id="ARBA00004651"/>
    </source>
</evidence>
<evidence type="ECO:0000256" key="7">
    <source>
        <dbReference type="SAM" id="Phobius"/>
    </source>
</evidence>
<dbReference type="EMBL" id="AP025943">
    <property type="protein sequence ID" value="BDL43449.1"/>
    <property type="molecule type" value="Genomic_DNA"/>
</dbReference>
<gene>
    <name evidence="8" type="ORF">Abiwalacus_10230</name>
</gene>